<feature type="transmembrane region" description="Helical" evidence="2">
    <location>
        <begin position="40"/>
        <end position="59"/>
    </location>
</feature>
<reference evidence="3 4" key="1">
    <citation type="submission" date="2020-08" db="EMBL/GenBank/DDBJ databases">
        <title>Sequencing the genomes of 1000 actinobacteria strains.</title>
        <authorList>
            <person name="Klenk H.-P."/>
        </authorList>
    </citation>
    <scope>NUCLEOTIDE SEQUENCE [LARGE SCALE GENOMIC DNA]</scope>
    <source>
        <strain evidence="3 4">DSM 28796</strain>
    </source>
</reference>
<keyword evidence="2" id="KW-0472">Membrane</keyword>
<dbReference type="Pfam" id="PF06912">
    <property type="entry name" value="DUF1275"/>
    <property type="match status" value="1"/>
</dbReference>
<gene>
    <name evidence="3" type="ORF">HNR70_002363</name>
</gene>
<keyword evidence="4" id="KW-1185">Reference proteome</keyword>
<name>A0A841AGY7_9MICO</name>
<feature type="region of interest" description="Disordered" evidence="1">
    <location>
        <begin position="1"/>
        <end position="30"/>
    </location>
</feature>
<feature type="transmembrane region" description="Helical" evidence="2">
    <location>
        <begin position="199"/>
        <end position="220"/>
    </location>
</feature>
<evidence type="ECO:0000313" key="3">
    <source>
        <dbReference type="EMBL" id="MBB5832550.1"/>
    </source>
</evidence>
<keyword evidence="2" id="KW-1133">Transmembrane helix</keyword>
<dbReference type="AlphaFoldDB" id="A0A841AGY7"/>
<feature type="transmembrane region" description="Helical" evidence="2">
    <location>
        <begin position="86"/>
        <end position="107"/>
    </location>
</feature>
<feature type="transmembrane region" description="Helical" evidence="2">
    <location>
        <begin position="145"/>
        <end position="163"/>
    </location>
</feature>
<evidence type="ECO:0000313" key="4">
    <source>
        <dbReference type="Proteomes" id="UP000588158"/>
    </source>
</evidence>
<accession>A0A841AGY7</accession>
<feature type="transmembrane region" description="Helical" evidence="2">
    <location>
        <begin position="226"/>
        <end position="244"/>
    </location>
</feature>
<evidence type="ECO:0000256" key="2">
    <source>
        <dbReference type="SAM" id="Phobius"/>
    </source>
</evidence>
<organism evidence="3 4">
    <name type="scientific">Brachybacterium aquaticum</name>
    <dbReference type="NCBI Taxonomy" id="1432564"/>
    <lineage>
        <taxon>Bacteria</taxon>
        <taxon>Bacillati</taxon>
        <taxon>Actinomycetota</taxon>
        <taxon>Actinomycetes</taxon>
        <taxon>Micrococcales</taxon>
        <taxon>Dermabacteraceae</taxon>
        <taxon>Brachybacterium</taxon>
    </lineage>
</organism>
<proteinExistence type="predicted"/>
<dbReference type="PANTHER" id="PTHR37314">
    <property type="entry name" value="SLR0142 PROTEIN"/>
    <property type="match status" value="1"/>
</dbReference>
<dbReference type="InterPro" id="IPR010699">
    <property type="entry name" value="DUF1275"/>
</dbReference>
<dbReference type="EMBL" id="JACHLZ010000001">
    <property type="protein sequence ID" value="MBB5832550.1"/>
    <property type="molecule type" value="Genomic_DNA"/>
</dbReference>
<protein>
    <submittedName>
        <fullName evidence="3">Uncharacterized membrane protein YoaK (UPF0700 family)</fullName>
    </submittedName>
</protein>
<evidence type="ECO:0000256" key="1">
    <source>
        <dbReference type="SAM" id="MobiDB-lite"/>
    </source>
</evidence>
<dbReference type="Proteomes" id="UP000588158">
    <property type="component" value="Unassembled WGS sequence"/>
</dbReference>
<dbReference type="RefSeq" id="WP_184325858.1">
    <property type="nucleotide sequence ID" value="NZ_JACHLZ010000001.1"/>
</dbReference>
<feature type="transmembrane region" description="Helical" evidence="2">
    <location>
        <begin position="119"/>
        <end position="139"/>
    </location>
</feature>
<keyword evidence="2" id="KW-0812">Transmembrane</keyword>
<comment type="caution">
    <text evidence="3">The sequence shown here is derived from an EMBL/GenBank/DDBJ whole genome shotgun (WGS) entry which is preliminary data.</text>
</comment>
<dbReference type="PANTHER" id="PTHR37314:SF4">
    <property type="entry name" value="UPF0700 TRANSMEMBRANE PROTEIN YOAK"/>
    <property type="match status" value="1"/>
</dbReference>
<sequence>MTGSPAADTASAPASGPAAPAAPETSAVPAPDLRPRHLRLMLALTFATGIVDAVGYLGLDRVFTANMTGNVVILGMALTGADDLPVVGPVLALAGFVLGAILAGRALGGRTGAWTGATTALLCAVAAVVVGTGAMLLLWEDTPHTALLGVTGALGLAMGAQAATARALAVKDVTTVVITSTITGLAMDSRLAGGTGALWLRRLLAVLLMLAGAAVGALLLQVHVGAGLLLAGALCAAVALVGHARARG</sequence>